<evidence type="ECO:0000313" key="1">
    <source>
        <dbReference type="EMBL" id="XBV21614.1"/>
    </source>
</evidence>
<dbReference type="RefSeq" id="WP_350281758.1">
    <property type="nucleotide sequence ID" value="NZ_CP158165.1"/>
</dbReference>
<dbReference type="EMBL" id="CP158165">
    <property type="protein sequence ID" value="XBV21614.1"/>
    <property type="molecule type" value="Genomic_DNA"/>
</dbReference>
<reference evidence="1" key="1">
    <citation type="submission" date="2024-06" db="EMBL/GenBank/DDBJ databases">
        <title>Kribbella sp. strain HUAS MG21 genome sequences.</title>
        <authorList>
            <person name="Mo P."/>
        </authorList>
    </citation>
    <scope>NUCLEOTIDE SEQUENCE</scope>
    <source>
        <strain evidence="1">HUAS MG21</strain>
    </source>
</reference>
<protein>
    <submittedName>
        <fullName evidence="1">GNAT family protein</fullName>
        <ecNumber evidence="1">2.-.-.-</ecNumber>
    </submittedName>
</protein>
<dbReference type="EC" id="2.-.-.-" evidence="1"/>
<organism evidence="1">
    <name type="scientific">Kribbella sp. HUAS MG21</name>
    <dbReference type="NCBI Taxonomy" id="3160966"/>
    <lineage>
        <taxon>Bacteria</taxon>
        <taxon>Bacillati</taxon>
        <taxon>Actinomycetota</taxon>
        <taxon>Actinomycetes</taxon>
        <taxon>Propionibacteriales</taxon>
        <taxon>Kribbellaceae</taxon>
        <taxon>Kribbella</taxon>
    </lineage>
</organism>
<proteinExistence type="predicted"/>
<dbReference type="Gene3D" id="3.40.630.30">
    <property type="match status" value="1"/>
</dbReference>
<dbReference type="SUPFAM" id="SSF55729">
    <property type="entry name" value="Acyl-CoA N-acyltransferases (Nat)"/>
    <property type="match status" value="1"/>
</dbReference>
<dbReference type="InterPro" id="IPR016181">
    <property type="entry name" value="Acyl_CoA_acyltransferase"/>
</dbReference>
<accession>A0AAU7T4G0</accession>
<dbReference type="AlphaFoldDB" id="A0AAU7T4G0"/>
<gene>
    <name evidence="1" type="ORF">ABN611_23945</name>
</gene>
<sequence length="49" mass="5352">MAGGVGNVASRRVAEKAGFLIEGQLRMRLVHRGMRVDAWVGSLVRDEIS</sequence>
<name>A0AAU7T4G0_9ACTN</name>
<keyword evidence="1" id="KW-0808">Transferase</keyword>
<dbReference type="GO" id="GO:0016740">
    <property type="term" value="F:transferase activity"/>
    <property type="evidence" value="ECO:0007669"/>
    <property type="project" value="UniProtKB-KW"/>
</dbReference>